<keyword evidence="3" id="KW-1185">Reference proteome</keyword>
<dbReference type="EMBL" id="JARKIB010000774">
    <property type="protein sequence ID" value="KAJ7692335.1"/>
    <property type="molecule type" value="Genomic_DNA"/>
</dbReference>
<comment type="caution">
    <text evidence="2">The sequence shown here is derived from an EMBL/GenBank/DDBJ whole genome shotgun (WGS) entry which is preliminary data.</text>
</comment>
<proteinExistence type="predicted"/>
<evidence type="ECO:0000313" key="2">
    <source>
        <dbReference type="EMBL" id="KAJ7692335.1"/>
    </source>
</evidence>
<accession>A0AAD7GFK1</accession>
<dbReference type="AlphaFoldDB" id="A0AAD7GFK1"/>
<feature type="region of interest" description="Disordered" evidence="1">
    <location>
        <begin position="130"/>
        <end position="162"/>
    </location>
</feature>
<feature type="compositionally biased region" description="Basic and acidic residues" evidence="1">
    <location>
        <begin position="134"/>
        <end position="147"/>
    </location>
</feature>
<reference evidence="2" key="1">
    <citation type="submission" date="2023-03" db="EMBL/GenBank/DDBJ databases">
        <title>Massive genome expansion in bonnet fungi (Mycena s.s.) driven by repeated elements and novel gene families across ecological guilds.</title>
        <authorList>
            <consortium name="Lawrence Berkeley National Laboratory"/>
            <person name="Harder C.B."/>
            <person name="Miyauchi S."/>
            <person name="Viragh M."/>
            <person name="Kuo A."/>
            <person name="Thoen E."/>
            <person name="Andreopoulos B."/>
            <person name="Lu D."/>
            <person name="Skrede I."/>
            <person name="Drula E."/>
            <person name="Henrissat B."/>
            <person name="Morin E."/>
            <person name="Kohler A."/>
            <person name="Barry K."/>
            <person name="LaButti K."/>
            <person name="Morin E."/>
            <person name="Salamov A."/>
            <person name="Lipzen A."/>
            <person name="Mereny Z."/>
            <person name="Hegedus B."/>
            <person name="Baldrian P."/>
            <person name="Stursova M."/>
            <person name="Weitz H."/>
            <person name="Taylor A."/>
            <person name="Grigoriev I.V."/>
            <person name="Nagy L.G."/>
            <person name="Martin F."/>
            <person name="Kauserud H."/>
        </authorList>
    </citation>
    <scope>NUCLEOTIDE SEQUENCE</scope>
    <source>
        <strain evidence="2">CBHHK182m</strain>
    </source>
</reference>
<organism evidence="2 3">
    <name type="scientific">Mycena metata</name>
    <dbReference type="NCBI Taxonomy" id="1033252"/>
    <lineage>
        <taxon>Eukaryota</taxon>
        <taxon>Fungi</taxon>
        <taxon>Dikarya</taxon>
        <taxon>Basidiomycota</taxon>
        <taxon>Agaricomycotina</taxon>
        <taxon>Agaricomycetes</taxon>
        <taxon>Agaricomycetidae</taxon>
        <taxon>Agaricales</taxon>
        <taxon>Marasmiineae</taxon>
        <taxon>Mycenaceae</taxon>
        <taxon>Mycena</taxon>
    </lineage>
</organism>
<gene>
    <name evidence="2" type="ORF">B0H16DRAFT_1653639</name>
</gene>
<dbReference type="Proteomes" id="UP001215598">
    <property type="component" value="Unassembled WGS sequence"/>
</dbReference>
<sequence>MRGIRRGEGGGCDAGDTLVERAGDGEGKCIRGRTHRARLERRRCVGKRDVGDGEPVSTGTWGWARRENEGWRRSPALAAARRQIPPDAACALSGGCGPCTRCHPRPLRGLCMRNAPTRGCGIEGAAGCAGRGRRAYEGGGRRNRTEGQHAPGPNLGGLRARE</sequence>
<name>A0AAD7GFK1_9AGAR</name>
<evidence type="ECO:0000256" key="1">
    <source>
        <dbReference type="SAM" id="MobiDB-lite"/>
    </source>
</evidence>
<protein>
    <submittedName>
        <fullName evidence="2">Uncharacterized protein</fullName>
    </submittedName>
</protein>
<evidence type="ECO:0000313" key="3">
    <source>
        <dbReference type="Proteomes" id="UP001215598"/>
    </source>
</evidence>